<dbReference type="AlphaFoldDB" id="A0A8T4L817"/>
<dbReference type="Proteomes" id="UP000675968">
    <property type="component" value="Unassembled WGS sequence"/>
</dbReference>
<accession>A0A8T4L817</accession>
<gene>
    <name evidence="2" type="ORF">J4215_03685</name>
</gene>
<dbReference type="EMBL" id="JAGVWC010000010">
    <property type="protein sequence ID" value="MBS3061659.1"/>
    <property type="molecule type" value="Genomic_DNA"/>
</dbReference>
<protein>
    <submittedName>
        <fullName evidence="2">Uncharacterized protein</fullName>
    </submittedName>
</protein>
<comment type="caution">
    <text evidence="2">The sequence shown here is derived from an EMBL/GenBank/DDBJ whole genome shotgun (WGS) entry which is preliminary data.</text>
</comment>
<name>A0A8T4L817_9ARCH</name>
<reference evidence="2" key="1">
    <citation type="submission" date="2021-03" db="EMBL/GenBank/DDBJ databases">
        <authorList>
            <person name="Jaffe A."/>
        </authorList>
    </citation>
    <scope>NUCLEOTIDE SEQUENCE</scope>
    <source>
        <strain evidence="2">RIFCSPLOWO2_01_FULL_AR10_48_17</strain>
    </source>
</reference>
<organism evidence="2 3">
    <name type="scientific">Candidatus Iainarchaeum sp</name>
    <dbReference type="NCBI Taxonomy" id="3101447"/>
    <lineage>
        <taxon>Archaea</taxon>
        <taxon>Candidatus Iainarchaeota</taxon>
        <taxon>Candidatus Iainarchaeia</taxon>
        <taxon>Candidatus Iainarchaeales</taxon>
        <taxon>Candidatus Iainarchaeaceae</taxon>
        <taxon>Candidatus Iainarchaeum</taxon>
    </lineage>
</organism>
<reference evidence="2" key="2">
    <citation type="submission" date="2021-05" db="EMBL/GenBank/DDBJ databases">
        <title>Protein family content uncovers lineage relationships and bacterial pathway maintenance mechanisms in DPANN archaea.</title>
        <authorList>
            <person name="Castelle C.J."/>
            <person name="Meheust R."/>
            <person name="Jaffe A.L."/>
            <person name="Seitz K."/>
            <person name="Gong X."/>
            <person name="Baker B.J."/>
            <person name="Banfield J.F."/>
        </authorList>
    </citation>
    <scope>NUCLEOTIDE SEQUENCE</scope>
    <source>
        <strain evidence="2">RIFCSPLOWO2_01_FULL_AR10_48_17</strain>
    </source>
</reference>
<evidence type="ECO:0000313" key="2">
    <source>
        <dbReference type="EMBL" id="MBS3061659.1"/>
    </source>
</evidence>
<proteinExistence type="predicted"/>
<evidence type="ECO:0000256" key="1">
    <source>
        <dbReference type="SAM" id="MobiDB-lite"/>
    </source>
</evidence>
<evidence type="ECO:0000313" key="3">
    <source>
        <dbReference type="Proteomes" id="UP000675968"/>
    </source>
</evidence>
<sequence>MKKPVRKPVSSFSFGKKTGPNDPFPKPVFHKSSYGKSGFRVSRERGFFLSRNQLAFFEDRFGAPLLRLVMHNGWYLGAERPPKEILEKEPLLEAKTRLLSAALNGNGFKTEVDRLVGRLETASKDGARNELHEMRPLFLEASSNPGKFFQLVMELESLRWDGLLNRRKPTR</sequence>
<feature type="region of interest" description="Disordered" evidence="1">
    <location>
        <begin position="1"/>
        <end position="29"/>
    </location>
</feature>